<organism evidence="1 2">
    <name type="scientific">Taenia crassiceps</name>
    <dbReference type="NCBI Taxonomy" id="6207"/>
    <lineage>
        <taxon>Eukaryota</taxon>
        <taxon>Metazoa</taxon>
        <taxon>Spiralia</taxon>
        <taxon>Lophotrochozoa</taxon>
        <taxon>Platyhelminthes</taxon>
        <taxon>Cestoda</taxon>
        <taxon>Eucestoda</taxon>
        <taxon>Cyclophyllidea</taxon>
        <taxon>Taeniidae</taxon>
        <taxon>Taenia</taxon>
    </lineage>
</organism>
<comment type="caution">
    <text evidence="1">The sequence shown here is derived from an EMBL/GenBank/DDBJ whole genome shotgun (WGS) entry which is preliminary data.</text>
</comment>
<keyword evidence="2" id="KW-1185">Reference proteome</keyword>
<accession>A0ABR4QI68</accession>
<dbReference type="EMBL" id="JAKROA010000003">
    <property type="protein sequence ID" value="KAL5109310.1"/>
    <property type="molecule type" value="Genomic_DNA"/>
</dbReference>
<protein>
    <submittedName>
        <fullName evidence="1">Uncharacterized protein</fullName>
    </submittedName>
</protein>
<dbReference type="Proteomes" id="UP001651158">
    <property type="component" value="Unassembled WGS sequence"/>
</dbReference>
<evidence type="ECO:0000313" key="2">
    <source>
        <dbReference type="Proteomes" id="UP001651158"/>
    </source>
</evidence>
<proteinExistence type="predicted"/>
<sequence length="93" mass="10821">MKRGEELGQNMRKQTQIYPQIVPCLTLESIPGIRKVAQRRKVVCMDRSKMEKYAKMEKVKVHYLTKTPTLPCAEIRLDFAALLPKTRFPSMLL</sequence>
<name>A0ABR4QI68_9CEST</name>
<reference evidence="1 2" key="1">
    <citation type="journal article" date="2022" name="Front. Cell. Infect. Microbiol.">
        <title>The Genomes of Two Strains of Taenia crassiceps the Animal Model for the Study of Human Cysticercosis.</title>
        <authorList>
            <person name="Bobes R.J."/>
            <person name="Estrada K."/>
            <person name="Rios-Valencia D.G."/>
            <person name="Calderon-Gallegos A."/>
            <person name="de la Torre P."/>
            <person name="Carrero J.C."/>
            <person name="Sanchez-Flores A."/>
            <person name="Laclette J.P."/>
        </authorList>
    </citation>
    <scope>NUCLEOTIDE SEQUENCE [LARGE SCALE GENOMIC DNA]</scope>
    <source>
        <strain evidence="1">WFUcys</strain>
    </source>
</reference>
<gene>
    <name evidence="1" type="ORF">TcWFU_008193</name>
</gene>
<evidence type="ECO:0000313" key="1">
    <source>
        <dbReference type="EMBL" id="KAL5109310.1"/>
    </source>
</evidence>